<evidence type="ECO:0008006" key="5">
    <source>
        <dbReference type="Google" id="ProtNLM"/>
    </source>
</evidence>
<keyword evidence="4" id="KW-1185">Reference proteome</keyword>
<comment type="caution">
    <text evidence="3">The sequence shown here is derived from an EMBL/GenBank/DDBJ whole genome shotgun (WGS) entry which is preliminary data.</text>
</comment>
<dbReference type="Proteomes" id="UP000518887">
    <property type="component" value="Unassembled WGS sequence"/>
</dbReference>
<dbReference type="InterPro" id="IPR041682">
    <property type="entry name" value="AAA_14"/>
</dbReference>
<dbReference type="SUPFAM" id="SSF52540">
    <property type="entry name" value="P-loop containing nucleoside triphosphate hydrolases"/>
    <property type="match status" value="1"/>
</dbReference>
<dbReference type="InterPro" id="IPR027417">
    <property type="entry name" value="P-loop_NTPase"/>
</dbReference>
<evidence type="ECO:0000259" key="1">
    <source>
        <dbReference type="Pfam" id="PF13173"/>
    </source>
</evidence>
<dbReference type="PANTHER" id="PTHR43566:SF2">
    <property type="entry name" value="DUF4143 DOMAIN-CONTAINING PROTEIN"/>
    <property type="match status" value="1"/>
</dbReference>
<dbReference type="Pfam" id="PF13173">
    <property type="entry name" value="AAA_14"/>
    <property type="match status" value="1"/>
</dbReference>
<dbReference type="EMBL" id="JACHFQ010000006">
    <property type="protein sequence ID" value="MBB5226596.1"/>
    <property type="molecule type" value="Genomic_DNA"/>
</dbReference>
<dbReference type="AlphaFoldDB" id="A0A7W8GAB8"/>
<dbReference type="Pfam" id="PF13635">
    <property type="entry name" value="DUF4143"/>
    <property type="match status" value="1"/>
</dbReference>
<evidence type="ECO:0000259" key="2">
    <source>
        <dbReference type="Pfam" id="PF13635"/>
    </source>
</evidence>
<accession>A0A7W8GAB8</accession>
<gene>
    <name evidence="3" type="ORF">HNP76_001977</name>
</gene>
<name>A0A7W8GAB8_9SPIR</name>
<dbReference type="InterPro" id="IPR025420">
    <property type="entry name" value="DUF4143"/>
</dbReference>
<dbReference type="RefSeq" id="WP_184660019.1">
    <property type="nucleotide sequence ID" value="NZ_CP031518.1"/>
</dbReference>
<proteinExistence type="predicted"/>
<protein>
    <recommendedName>
        <fullName evidence="5">ATPase</fullName>
    </recommendedName>
</protein>
<organism evidence="3 4">
    <name type="scientific">Treponema ruminis</name>
    <dbReference type="NCBI Taxonomy" id="744515"/>
    <lineage>
        <taxon>Bacteria</taxon>
        <taxon>Pseudomonadati</taxon>
        <taxon>Spirochaetota</taxon>
        <taxon>Spirochaetia</taxon>
        <taxon>Spirochaetales</taxon>
        <taxon>Treponemataceae</taxon>
        <taxon>Treponema</taxon>
    </lineage>
</organism>
<evidence type="ECO:0000313" key="4">
    <source>
        <dbReference type="Proteomes" id="UP000518887"/>
    </source>
</evidence>
<reference evidence="3 4" key="1">
    <citation type="submission" date="2020-08" db="EMBL/GenBank/DDBJ databases">
        <title>Genomic Encyclopedia of Type Strains, Phase IV (KMG-IV): sequencing the most valuable type-strain genomes for metagenomic binning, comparative biology and taxonomic classification.</title>
        <authorList>
            <person name="Goeker M."/>
        </authorList>
    </citation>
    <scope>NUCLEOTIDE SEQUENCE [LARGE SCALE GENOMIC DNA]</scope>
    <source>
        <strain evidence="3 4">DSM 103462</strain>
    </source>
</reference>
<evidence type="ECO:0000313" key="3">
    <source>
        <dbReference type="EMBL" id="MBB5226596.1"/>
    </source>
</evidence>
<feature type="domain" description="AAA" evidence="1">
    <location>
        <begin position="21"/>
        <end position="134"/>
    </location>
</feature>
<sequence>MEYRQRLQDEELAFRLECSGAVLIEGPKWCGKTTLAEHHSKSVIKMQDPDKRQGYLQTAATKPSLLLSGENPRLIDEWQDAPVLWDAVRLSVDARNETGLYILTGSNSVDKSKINHSGTGRIARMRLETMSLFETGESNGTVSLSALFVNPQMEIEAKSDLEIEQIIFAACRGGWPGFLARKSDRAQLQIARDYIDSVCETDISTVDGVKRNSVWAAQILRSYARNISTLAKESNILKDVVSASESISHDTLSSYIQAFEKLFIIQDIDAWCPSIRSASAIRSGKKRGFCDPSIAVAASGLNPEYYMTDLQSFGFIFESLCMRDLRAYSAKSDGKISYYHDRYNLEADCVLHLRDGKYALIEFKLGSNEIEEASSHLLEIKRLVCEYNEKGSAPLLREPDLLIIITGTEYAYRRPDGVYVIPIGCLRD</sequence>
<dbReference type="PANTHER" id="PTHR43566">
    <property type="entry name" value="CONSERVED PROTEIN"/>
    <property type="match status" value="1"/>
</dbReference>
<feature type="domain" description="DUF4143" evidence="2">
    <location>
        <begin position="200"/>
        <end position="365"/>
    </location>
</feature>